<name>A0A1X7S9S6_ZYMT9</name>
<gene>
    <name evidence="2" type="ORF">ZT3D7_G11598</name>
</gene>
<dbReference type="EMBL" id="LT853706">
    <property type="protein sequence ID" value="SMQ56443.1"/>
    <property type="molecule type" value="Genomic_DNA"/>
</dbReference>
<feature type="transmembrane region" description="Helical" evidence="1">
    <location>
        <begin position="132"/>
        <end position="154"/>
    </location>
</feature>
<proteinExistence type="predicted"/>
<dbReference type="Proteomes" id="UP000215127">
    <property type="component" value="Chromosome 17"/>
</dbReference>
<evidence type="ECO:0000313" key="2">
    <source>
        <dbReference type="EMBL" id="SMQ56443.1"/>
    </source>
</evidence>
<organism evidence="2 3">
    <name type="scientific">Zymoseptoria tritici (strain ST99CH_3D7)</name>
    <dbReference type="NCBI Taxonomy" id="1276538"/>
    <lineage>
        <taxon>Eukaryota</taxon>
        <taxon>Fungi</taxon>
        <taxon>Dikarya</taxon>
        <taxon>Ascomycota</taxon>
        <taxon>Pezizomycotina</taxon>
        <taxon>Dothideomycetes</taxon>
        <taxon>Dothideomycetidae</taxon>
        <taxon>Mycosphaerellales</taxon>
        <taxon>Mycosphaerellaceae</taxon>
        <taxon>Zymoseptoria</taxon>
    </lineage>
</organism>
<protein>
    <submittedName>
        <fullName evidence="2">Uncharacterized protein</fullName>
    </submittedName>
</protein>
<accession>A0A1X7S9S6</accession>
<reference evidence="2 3" key="1">
    <citation type="submission" date="2016-06" db="EMBL/GenBank/DDBJ databases">
        <authorList>
            <person name="Kjaerup R.B."/>
            <person name="Dalgaard T.S."/>
            <person name="Juul-Madsen H.R."/>
        </authorList>
    </citation>
    <scope>NUCLEOTIDE SEQUENCE [LARGE SCALE GENOMIC DNA]</scope>
</reference>
<keyword evidence="3" id="KW-1185">Reference proteome</keyword>
<dbReference type="AlphaFoldDB" id="A0A1X7S9S6"/>
<evidence type="ECO:0000256" key="1">
    <source>
        <dbReference type="SAM" id="Phobius"/>
    </source>
</evidence>
<keyword evidence="1" id="KW-0472">Membrane</keyword>
<keyword evidence="1" id="KW-0812">Transmembrane</keyword>
<evidence type="ECO:0000313" key="3">
    <source>
        <dbReference type="Proteomes" id="UP000215127"/>
    </source>
</evidence>
<sequence length="159" mass="18927">MSPSPAVLDTQRRLISRYQHLYDVSQLLYDQRDDTSRLLSQLSRRKAALLASRRSRQEYIPDHTLVEVSRILNMEGWEKMLEGSNRRLADKLKELGEEMEQYTLDKRTGYLHLHHQPETRGSAKRWRLWKVLMIRSMPFLLFLLLLLFVLVLALCEIIY</sequence>
<keyword evidence="1" id="KW-1133">Transmembrane helix</keyword>